<proteinExistence type="inferred from homology"/>
<dbReference type="EC" id="2.1.1.-" evidence="7"/>
<evidence type="ECO:0000256" key="4">
    <source>
        <dbReference type="ARBA" id="ARBA00022691"/>
    </source>
</evidence>
<name>A0ABZ2PM85_9NOCA</name>
<accession>A0ABZ2PM85</accession>
<dbReference type="InterPro" id="IPR029063">
    <property type="entry name" value="SAM-dependent_MTases_sf"/>
</dbReference>
<dbReference type="RefSeq" id="WP_338889726.1">
    <property type="nucleotide sequence ID" value="NZ_CP147846.1"/>
</dbReference>
<feature type="compositionally biased region" description="Basic and acidic residues" evidence="5">
    <location>
        <begin position="213"/>
        <end position="232"/>
    </location>
</feature>
<dbReference type="EMBL" id="CP147846">
    <property type="protein sequence ID" value="WXG69112.1"/>
    <property type="molecule type" value="Genomic_DNA"/>
</dbReference>
<evidence type="ECO:0000313" key="8">
    <source>
        <dbReference type="Proteomes" id="UP001432000"/>
    </source>
</evidence>
<dbReference type="InterPro" id="IPR002052">
    <property type="entry name" value="DNA_methylase_N6_adenine_CS"/>
</dbReference>
<dbReference type="GO" id="GO:0008168">
    <property type="term" value="F:methyltransferase activity"/>
    <property type="evidence" value="ECO:0007669"/>
    <property type="project" value="UniProtKB-KW"/>
</dbReference>
<organism evidence="7 8">
    <name type="scientific">Rhodococcus sovatensis</name>
    <dbReference type="NCBI Taxonomy" id="1805840"/>
    <lineage>
        <taxon>Bacteria</taxon>
        <taxon>Bacillati</taxon>
        <taxon>Actinomycetota</taxon>
        <taxon>Actinomycetes</taxon>
        <taxon>Mycobacteriales</taxon>
        <taxon>Nocardiaceae</taxon>
        <taxon>Rhodococcus</taxon>
    </lineage>
</organism>
<evidence type="ECO:0000259" key="6">
    <source>
        <dbReference type="Pfam" id="PF01555"/>
    </source>
</evidence>
<dbReference type="SUPFAM" id="SSF53335">
    <property type="entry name" value="S-adenosyl-L-methionine-dependent methyltransferases"/>
    <property type="match status" value="1"/>
</dbReference>
<protein>
    <submittedName>
        <fullName evidence="7">Site-specific DNA-methyltransferase</fullName>
        <ecNumber evidence="7">2.1.1.-</ecNumber>
    </submittedName>
</protein>
<keyword evidence="4" id="KW-0949">S-adenosyl-L-methionine</keyword>
<evidence type="ECO:0000256" key="2">
    <source>
        <dbReference type="ARBA" id="ARBA00022603"/>
    </source>
</evidence>
<dbReference type="InterPro" id="IPR002295">
    <property type="entry name" value="N4/N6-MTase_EcoPI_Mod-like"/>
</dbReference>
<keyword evidence="2 7" id="KW-0489">Methyltransferase</keyword>
<dbReference type="Gene3D" id="3.40.50.150">
    <property type="entry name" value="Vaccinia Virus protein VP39"/>
    <property type="match status" value="1"/>
</dbReference>
<feature type="domain" description="DNA methylase N-4/N-6" evidence="6">
    <location>
        <begin position="98"/>
        <end position="447"/>
    </location>
</feature>
<sequence length="712" mass="78883">MARHTGRLELTWTDKDRALLSTGDGKYDYTFTDHDDPRVREVRLLREVDRIEAPTPADRPNDLPEPTVDNLLITGDAMHALDALAKTPEWAAKYRGKVKLVYIDPPFNTGQAFTQYEDNIEHSIWLTMLRDRLRQIKPLLSKDGSVWVHLDHVEVHRCRSVMDEILGSDNFAAEVAWQKADSTRNDAKTLSVDHDTLLVYRASPEWSPNRLPRTAESDARFSSPDRDPRPWFDDNPTAPGAKTHQGMVYAIEHPMTGERVYPARGRCWWTQQSQILEIMNEYAPYELRDLGDVHKRAELCGVKPDDVRQNVMAVALTVPLAEARVRARERYDQGEWPQILLRSGGEGRLGRKAYVPKKGLVASTWWTNDLVGHNREAKAEVKAIFPNLNAFATPKPERLLERVIQIGSDPGDIVLDCFAGSGTTAAVAHKMGRRWVTSELIADTVEAFTKPRLIRMLKGDDPGGVTTSSVRVAANGVSLPLDVDPKAAQQFQTTLGRVLGNPPAEGDDLEAPPLTLNAAKVLAGAVRDAQKRGELSLGADDTATLLALLGQVGKNGALSEVDVTKSVKTELNRRTRTRDAVTVKWHGGGGFTHLEVAPSMYEVDDEDGDVYLSPEAINGMWSRSVAAQLKFTFTPDHPVFCGVRGRQRLAVVDGVADEIVVHTVVEQLGVKEKAVVVAKVVLPEAQALLTELSPGSRLRKAPRDLFPKRTVK</sequence>
<keyword evidence="8" id="KW-1185">Reference proteome</keyword>
<comment type="similarity">
    <text evidence="1">Belongs to the N(4)/N(6)-methyltransferase family.</text>
</comment>
<dbReference type="Proteomes" id="UP001432000">
    <property type="component" value="Chromosome"/>
</dbReference>
<evidence type="ECO:0000256" key="1">
    <source>
        <dbReference type="ARBA" id="ARBA00006594"/>
    </source>
</evidence>
<gene>
    <name evidence="7" type="ORF">WDS16_00635</name>
</gene>
<keyword evidence="3 7" id="KW-0808">Transferase</keyword>
<dbReference type="GO" id="GO:0032259">
    <property type="term" value="P:methylation"/>
    <property type="evidence" value="ECO:0007669"/>
    <property type="project" value="UniProtKB-KW"/>
</dbReference>
<feature type="region of interest" description="Disordered" evidence="5">
    <location>
        <begin position="208"/>
        <end position="239"/>
    </location>
</feature>
<dbReference type="Pfam" id="PF01555">
    <property type="entry name" value="N6_N4_Mtase"/>
    <property type="match status" value="1"/>
</dbReference>
<dbReference type="PROSITE" id="PS00092">
    <property type="entry name" value="N6_MTASE"/>
    <property type="match status" value="1"/>
</dbReference>
<evidence type="ECO:0000313" key="7">
    <source>
        <dbReference type="EMBL" id="WXG69112.1"/>
    </source>
</evidence>
<reference evidence="7 8" key="1">
    <citation type="submission" date="2024-03" db="EMBL/GenBank/DDBJ databases">
        <title>Natural products discovery in diverse microorganisms through a two-stage MS feature dereplication strategy.</title>
        <authorList>
            <person name="Zhang R."/>
        </authorList>
    </citation>
    <scope>NUCLEOTIDE SEQUENCE [LARGE SCALE GENOMIC DNA]</scope>
    <source>
        <strain evidence="7 8">18930</strain>
    </source>
</reference>
<dbReference type="InterPro" id="IPR002941">
    <property type="entry name" value="DNA_methylase_N4/N6"/>
</dbReference>
<evidence type="ECO:0000256" key="5">
    <source>
        <dbReference type="SAM" id="MobiDB-lite"/>
    </source>
</evidence>
<evidence type="ECO:0000256" key="3">
    <source>
        <dbReference type="ARBA" id="ARBA00022679"/>
    </source>
</evidence>
<dbReference type="PRINTS" id="PR00506">
    <property type="entry name" value="D21N6MTFRASE"/>
</dbReference>